<dbReference type="PIRSF" id="PIRSF001589">
    <property type="entry name" value="Asn_synthetase_glu-h"/>
    <property type="match status" value="1"/>
</dbReference>
<accession>A0A4V6W9S9</accession>
<evidence type="ECO:0000256" key="2">
    <source>
        <dbReference type="ARBA" id="ARBA00005752"/>
    </source>
</evidence>
<dbReference type="InterPro" id="IPR014729">
    <property type="entry name" value="Rossmann-like_a/b/a_fold"/>
</dbReference>
<dbReference type="RefSeq" id="WP_136845723.1">
    <property type="nucleotide sequence ID" value="NZ_SSTM01000003.1"/>
</dbReference>
<dbReference type="EC" id="6.3.5.4" evidence="3"/>
<keyword evidence="7 9" id="KW-0315">Glutamine amidotransferase</keyword>
<dbReference type="PANTHER" id="PTHR43284:SF1">
    <property type="entry name" value="ASPARAGINE SYNTHETASE"/>
    <property type="match status" value="1"/>
</dbReference>
<comment type="catalytic activity">
    <reaction evidence="8">
        <text>L-aspartate + L-glutamine + ATP + H2O = L-asparagine + L-glutamate + AMP + diphosphate + H(+)</text>
        <dbReference type="Rhea" id="RHEA:12228"/>
        <dbReference type="ChEBI" id="CHEBI:15377"/>
        <dbReference type="ChEBI" id="CHEBI:15378"/>
        <dbReference type="ChEBI" id="CHEBI:29985"/>
        <dbReference type="ChEBI" id="CHEBI:29991"/>
        <dbReference type="ChEBI" id="CHEBI:30616"/>
        <dbReference type="ChEBI" id="CHEBI:33019"/>
        <dbReference type="ChEBI" id="CHEBI:58048"/>
        <dbReference type="ChEBI" id="CHEBI:58359"/>
        <dbReference type="ChEBI" id="CHEBI:456215"/>
        <dbReference type="EC" id="6.3.5.4"/>
    </reaction>
</comment>
<name>A0A4V6W9S9_9ACTN</name>
<feature type="binding site" evidence="10">
    <location>
        <position position="285"/>
    </location>
    <ligand>
        <name>ATP</name>
        <dbReference type="ChEBI" id="CHEBI:30616"/>
    </ligand>
</feature>
<evidence type="ECO:0000256" key="8">
    <source>
        <dbReference type="ARBA" id="ARBA00048741"/>
    </source>
</evidence>
<dbReference type="NCBIfam" id="TIGR01536">
    <property type="entry name" value="asn_synth_AEB"/>
    <property type="match status" value="1"/>
</dbReference>
<evidence type="ECO:0000313" key="14">
    <source>
        <dbReference type="Proteomes" id="UP000309454"/>
    </source>
</evidence>
<dbReference type="SUPFAM" id="SSF52402">
    <property type="entry name" value="Adenine nucleotide alpha hydrolases-like"/>
    <property type="match status" value="1"/>
</dbReference>
<dbReference type="GO" id="GO:0005829">
    <property type="term" value="C:cytosol"/>
    <property type="evidence" value="ECO:0007669"/>
    <property type="project" value="TreeGrafter"/>
</dbReference>
<dbReference type="GO" id="GO:0004066">
    <property type="term" value="F:asparagine synthase (glutamine-hydrolyzing) activity"/>
    <property type="evidence" value="ECO:0007669"/>
    <property type="project" value="UniProtKB-EC"/>
</dbReference>
<evidence type="ECO:0000256" key="6">
    <source>
        <dbReference type="ARBA" id="ARBA00022888"/>
    </source>
</evidence>
<keyword evidence="13" id="KW-0436">Ligase</keyword>
<feature type="binding site" evidence="10">
    <location>
        <begin position="358"/>
        <end position="359"/>
    </location>
    <ligand>
        <name>ATP</name>
        <dbReference type="ChEBI" id="CHEBI:30616"/>
    </ligand>
</feature>
<sequence length="630" mass="70276">MCGFVGFYDAGTDFDHAAVVKAMADAIAHRGPDSEGFFNDERVSLGFRRLSIIDLEGASQPLYNEDDQLVLCFNGEIYNFQELRAQLIEAGHVFKTHGDGEVILHGFEEWGEGLLGRLRGMFAFVLYNRETGRLFMARDNFGIKPLYYFADGDVLLFASETKALLRHPHFKKALNRKRLGHYLCIEYLPDDETMFEGVRKVPAGHWLSWQGGACEVVKWWEPSFCPQEGRTRAEEAGQIAAALQESVNAHAIADVEVGCFLSAGVDSSLVANETSHIMKAKTFSIGYGEQKYSELEAAKTFADAMGLENYSRGIDAETFFASVPAVQYHMDDPLPNPSAVPLYHLAHFAAEQVKVVLSGEGADELFGGYPLYQEGLDYHPYMSVPAPLRKAAGAVASLLPEGTHGRRFLMRGAHPLEERYRRLEYNYTYPEALALLKPDVAAEVEACGAPWETEAPLFAEVKAHYPGEGQIDEVTAMQTVDILTWMQQDILLKADKMSMAASLELRVPFLDKEVFALSRTLPTADRVSKTETKCALRSAAAETLPPVTAKMPKIGFITPLAQWMREEPYTTMVREKITGPVAEQFFDTAQLGRLLDQHVSGEKSNMKKIWSIYSFVVWYEQFFGNSDLAA</sequence>
<keyword evidence="6 9" id="KW-0061">Asparagine biosynthesis</keyword>
<dbReference type="AlphaFoldDB" id="A0A4V6W9S9"/>
<dbReference type="SUPFAM" id="SSF56235">
    <property type="entry name" value="N-terminal nucleophile aminohydrolases (Ntn hydrolases)"/>
    <property type="match status" value="1"/>
</dbReference>
<comment type="similarity">
    <text evidence="2">Belongs to the asparagine synthetase family.</text>
</comment>
<evidence type="ECO:0000256" key="7">
    <source>
        <dbReference type="ARBA" id="ARBA00022962"/>
    </source>
</evidence>
<proteinExistence type="inferred from homology"/>
<comment type="caution">
    <text evidence="13">The sequence shown here is derived from an EMBL/GenBank/DDBJ whole genome shotgun (WGS) entry which is preliminary data.</text>
</comment>
<dbReference type="GO" id="GO:0005524">
    <property type="term" value="F:ATP binding"/>
    <property type="evidence" value="ECO:0007669"/>
    <property type="project" value="UniProtKB-KW"/>
</dbReference>
<dbReference type="Gene3D" id="3.40.50.620">
    <property type="entry name" value="HUPs"/>
    <property type="match status" value="1"/>
</dbReference>
<keyword evidence="14" id="KW-1185">Reference proteome</keyword>
<gene>
    <name evidence="13" type="primary">asnB</name>
    <name evidence="13" type="ORF">E5982_05380</name>
</gene>
<dbReference type="CDD" id="cd01991">
    <property type="entry name" value="Asn_synthase_B_C"/>
    <property type="match status" value="1"/>
</dbReference>
<evidence type="ECO:0000256" key="5">
    <source>
        <dbReference type="ARBA" id="ARBA00022840"/>
    </source>
</evidence>
<organism evidence="13 14">
    <name type="scientific">Parvibacter caecicola</name>
    <dbReference type="NCBI Taxonomy" id="747645"/>
    <lineage>
        <taxon>Bacteria</taxon>
        <taxon>Bacillati</taxon>
        <taxon>Actinomycetota</taxon>
        <taxon>Coriobacteriia</taxon>
        <taxon>Coriobacteriales</taxon>
        <taxon>Coriobacteriaceae</taxon>
        <taxon>Parvibacter</taxon>
    </lineage>
</organism>
<evidence type="ECO:0000259" key="12">
    <source>
        <dbReference type="PROSITE" id="PS51278"/>
    </source>
</evidence>
<dbReference type="EMBL" id="SSTM01000003">
    <property type="protein sequence ID" value="TJW10711.1"/>
    <property type="molecule type" value="Genomic_DNA"/>
</dbReference>
<dbReference type="GO" id="GO:0006529">
    <property type="term" value="P:asparagine biosynthetic process"/>
    <property type="evidence" value="ECO:0007669"/>
    <property type="project" value="UniProtKB-KW"/>
</dbReference>
<dbReference type="PANTHER" id="PTHR43284">
    <property type="entry name" value="ASPARAGINE SYNTHETASE (GLUTAMINE-HYDROLYZING)"/>
    <property type="match status" value="1"/>
</dbReference>
<dbReference type="InterPro" id="IPR033738">
    <property type="entry name" value="AsnB_N"/>
</dbReference>
<feature type="site" description="Important for beta-aspartyl-AMP intermediate formation" evidence="11">
    <location>
        <position position="360"/>
    </location>
</feature>
<dbReference type="InterPro" id="IPR001962">
    <property type="entry name" value="Asn_synthase"/>
</dbReference>
<dbReference type="InterPro" id="IPR051786">
    <property type="entry name" value="ASN_synthetase/amidase"/>
</dbReference>
<feature type="domain" description="Glutamine amidotransferase type-2" evidence="12">
    <location>
        <begin position="2"/>
        <end position="212"/>
    </location>
</feature>
<evidence type="ECO:0000256" key="10">
    <source>
        <dbReference type="PIRSR" id="PIRSR001589-2"/>
    </source>
</evidence>
<comment type="pathway">
    <text evidence="1">Amino-acid biosynthesis; L-asparagine biosynthesis; L-asparagine from L-aspartate (L-Gln route): step 1/1.</text>
</comment>
<reference evidence="13 14" key="1">
    <citation type="submission" date="2019-04" db="EMBL/GenBank/DDBJ databases">
        <title>Microbes associate with the intestines of laboratory mice.</title>
        <authorList>
            <person name="Navarre W."/>
            <person name="Wong E."/>
            <person name="Huang K.C."/>
            <person name="Tropini C."/>
            <person name="Ng K."/>
            <person name="Yu B."/>
        </authorList>
    </citation>
    <scope>NUCLEOTIDE SEQUENCE [LARGE SCALE GENOMIC DNA]</scope>
    <source>
        <strain evidence="13 14">NM48_B13</strain>
    </source>
</reference>
<feature type="active site" description="For GATase activity" evidence="9">
    <location>
        <position position="2"/>
    </location>
</feature>
<evidence type="ECO:0000256" key="3">
    <source>
        <dbReference type="ARBA" id="ARBA00012737"/>
    </source>
</evidence>
<dbReference type="Pfam" id="PF00733">
    <property type="entry name" value="Asn_synthase"/>
    <property type="match status" value="1"/>
</dbReference>
<evidence type="ECO:0000256" key="9">
    <source>
        <dbReference type="PIRSR" id="PIRSR001589-1"/>
    </source>
</evidence>
<evidence type="ECO:0000313" key="13">
    <source>
        <dbReference type="EMBL" id="TJW10711.1"/>
    </source>
</evidence>
<feature type="binding site" evidence="10">
    <location>
        <position position="99"/>
    </location>
    <ligand>
        <name>L-glutamine</name>
        <dbReference type="ChEBI" id="CHEBI:58359"/>
    </ligand>
</feature>
<dbReference type="Gene3D" id="3.60.20.10">
    <property type="entry name" value="Glutamine Phosphoribosylpyrophosphate, subunit 1, domain 1"/>
    <property type="match status" value="1"/>
</dbReference>
<dbReference type="PROSITE" id="PS51278">
    <property type="entry name" value="GATASE_TYPE_2"/>
    <property type="match status" value="1"/>
</dbReference>
<keyword evidence="5 10" id="KW-0067">ATP-binding</keyword>
<keyword evidence="4 10" id="KW-0547">Nucleotide-binding</keyword>
<keyword evidence="9" id="KW-0028">Amino-acid biosynthesis</keyword>
<dbReference type="Pfam" id="PF13537">
    <property type="entry name" value="GATase_7"/>
    <property type="match status" value="1"/>
</dbReference>
<evidence type="ECO:0000256" key="1">
    <source>
        <dbReference type="ARBA" id="ARBA00005187"/>
    </source>
</evidence>
<dbReference type="Proteomes" id="UP000309454">
    <property type="component" value="Unassembled WGS sequence"/>
</dbReference>
<dbReference type="InterPro" id="IPR029055">
    <property type="entry name" value="Ntn_hydrolases_N"/>
</dbReference>
<protein>
    <recommendedName>
        <fullName evidence="3">asparagine synthase (glutamine-hydrolyzing)</fullName>
        <ecNumber evidence="3">6.3.5.4</ecNumber>
    </recommendedName>
</protein>
<evidence type="ECO:0000256" key="11">
    <source>
        <dbReference type="PIRSR" id="PIRSR001589-3"/>
    </source>
</evidence>
<dbReference type="CDD" id="cd00712">
    <property type="entry name" value="AsnB"/>
    <property type="match status" value="1"/>
</dbReference>
<evidence type="ECO:0000256" key="4">
    <source>
        <dbReference type="ARBA" id="ARBA00022741"/>
    </source>
</evidence>
<dbReference type="InterPro" id="IPR017932">
    <property type="entry name" value="GATase_2_dom"/>
</dbReference>
<dbReference type="InterPro" id="IPR006426">
    <property type="entry name" value="Asn_synth_AEB"/>
</dbReference>
<dbReference type="OrthoDB" id="9763290at2"/>